<comment type="caution">
    <text evidence="1">The sequence shown here is derived from an EMBL/GenBank/DDBJ whole genome shotgun (WGS) entry which is preliminary data.</text>
</comment>
<dbReference type="EMBL" id="LXQA010254434">
    <property type="protein sequence ID" value="MCI38322.1"/>
    <property type="molecule type" value="Genomic_DNA"/>
</dbReference>
<proteinExistence type="predicted"/>
<dbReference type="AlphaFoldDB" id="A0A392RQ23"/>
<protein>
    <submittedName>
        <fullName evidence="1">Uncharacterized protein</fullName>
    </submittedName>
</protein>
<organism evidence="1 2">
    <name type="scientific">Trifolium medium</name>
    <dbReference type="NCBI Taxonomy" id="97028"/>
    <lineage>
        <taxon>Eukaryota</taxon>
        <taxon>Viridiplantae</taxon>
        <taxon>Streptophyta</taxon>
        <taxon>Embryophyta</taxon>
        <taxon>Tracheophyta</taxon>
        <taxon>Spermatophyta</taxon>
        <taxon>Magnoliopsida</taxon>
        <taxon>eudicotyledons</taxon>
        <taxon>Gunneridae</taxon>
        <taxon>Pentapetalae</taxon>
        <taxon>rosids</taxon>
        <taxon>fabids</taxon>
        <taxon>Fabales</taxon>
        <taxon>Fabaceae</taxon>
        <taxon>Papilionoideae</taxon>
        <taxon>50 kb inversion clade</taxon>
        <taxon>NPAAA clade</taxon>
        <taxon>Hologalegina</taxon>
        <taxon>IRL clade</taxon>
        <taxon>Trifolieae</taxon>
        <taxon>Trifolium</taxon>
    </lineage>
</organism>
<reference evidence="1 2" key="1">
    <citation type="journal article" date="2018" name="Front. Plant Sci.">
        <title>Red Clover (Trifolium pratense) and Zigzag Clover (T. medium) - A Picture of Genomic Similarities and Differences.</title>
        <authorList>
            <person name="Dluhosova J."/>
            <person name="Istvanek J."/>
            <person name="Nedelnik J."/>
            <person name="Repkova J."/>
        </authorList>
    </citation>
    <scope>NUCLEOTIDE SEQUENCE [LARGE SCALE GENOMIC DNA]</scope>
    <source>
        <strain evidence="2">cv. 10/8</strain>
        <tissue evidence="1">Leaf</tissue>
    </source>
</reference>
<dbReference type="Proteomes" id="UP000265520">
    <property type="component" value="Unassembled WGS sequence"/>
</dbReference>
<accession>A0A392RQ23</accession>
<sequence length="104" mass="11685">MVDMNELEAAIQSISATLKKFREDEEVRHTEYLRSRSTDVLRMDRIEAQLAALQVSSASNGGLNSSMQESMHITLLGLDEIITCSEQIEDSAMLEAHRQSEIMV</sequence>
<evidence type="ECO:0000313" key="1">
    <source>
        <dbReference type="EMBL" id="MCI38322.1"/>
    </source>
</evidence>
<name>A0A392RQ23_9FABA</name>
<evidence type="ECO:0000313" key="2">
    <source>
        <dbReference type="Proteomes" id="UP000265520"/>
    </source>
</evidence>
<keyword evidence="2" id="KW-1185">Reference proteome</keyword>